<dbReference type="Gene3D" id="1.10.510.10">
    <property type="entry name" value="Transferase(Phosphotransferase) domain 1"/>
    <property type="match status" value="1"/>
</dbReference>
<dbReference type="SUPFAM" id="SSF56112">
    <property type="entry name" value="Protein kinase-like (PK-like)"/>
    <property type="match status" value="1"/>
</dbReference>
<dbReference type="PROSITE" id="PS00108">
    <property type="entry name" value="PROTEIN_KINASE_ST"/>
    <property type="match status" value="1"/>
</dbReference>
<proteinExistence type="predicted"/>
<dbReference type="GO" id="GO:0005524">
    <property type="term" value="F:ATP binding"/>
    <property type="evidence" value="ECO:0007669"/>
    <property type="project" value="InterPro"/>
</dbReference>
<feature type="compositionally biased region" description="Basic and acidic residues" evidence="1">
    <location>
        <begin position="43"/>
        <end position="52"/>
    </location>
</feature>
<dbReference type="PROSITE" id="PS50011">
    <property type="entry name" value="PROTEIN_KINASE_DOM"/>
    <property type="match status" value="1"/>
</dbReference>
<sequence length="247" mass="27251">MSAGSDEERIALDTILSALAQLPSVPSSSPDNMKEGSTTALSAKHDNSRDTQPHNVSSNFPFLGHLQETFSIHDGQFKEGTHYFVDEKIGSGAFGECYKAYTSDGSFIFCFKKTKFKQNELLALYLAKKESIETIVDFRGAKVENGNVVIFMELMKEGTLKNHIVQQKKKLPAGTWPVVAEERSLVFVRDVVTALDFLNSKGLFHGDIKGDNVLLYEGGSRLKLADFGSAGDIQVNKCAHAVNYFRT</sequence>
<accession>A0AAD9PX09</accession>
<evidence type="ECO:0000313" key="4">
    <source>
        <dbReference type="Proteomes" id="UP001249851"/>
    </source>
</evidence>
<dbReference type="InterPro" id="IPR000719">
    <property type="entry name" value="Prot_kinase_dom"/>
</dbReference>
<gene>
    <name evidence="3" type="ORF">P5673_028670</name>
</gene>
<evidence type="ECO:0000259" key="2">
    <source>
        <dbReference type="PROSITE" id="PS50011"/>
    </source>
</evidence>
<dbReference type="InterPro" id="IPR053235">
    <property type="entry name" value="Ser_Thr_kinase"/>
</dbReference>
<feature type="compositionally biased region" description="Polar residues" evidence="1">
    <location>
        <begin position="24"/>
        <end position="41"/>
    </location>
</feature>
<evidence type="ECO:0000256" key="1">
    <source>
        <dbReference type="SAM" id="MobiDB-lite"/>
    </source>
</evidence>
<dbReference type="EMBL" id="JARQWQ010000108">
    <property type="protein sequence ID" value="KAK2550616.1"/>
    <property type="molecule type" value="Genomic_DNA"/>
</dbReference>
<reference evidence="3" key="2">
    <citation type="journal article" date="2023" name="Science">
        <title>Genomic signatures of disease resistance in endangered staghorn corals.</title>
        <authorList>
            <person name="Vollmer S.V."/>
            <person name="Selwyn J.D."/>
            <person name="Despard B.A."/>
            <person name="Roesel C.L."/>
        </authorList>
    </citation>
    <scope>NUCLEOTIDE SEQUENCE</scope>
    <source>
        <strain evidence="3">K2</strain>
    </source>
</reference>
<evidence type="ECO:0000313" key="3">
    <source>
        <dbReference type="EMBL" id="KAK2550616.1"/>
    </source>
</evidence>
<protein>
    <submittedName>
        <fullName evidence="3">Mitogen-activated protein kinase kinase kinase 14</fullName>
    </submittedName>
</protein>
<dbReference type="InterPro" id="IPR008271">
    <property type="entry name" value="Ser/Thr_kinase_AS"/>
</dbReference>
<name>A0AAD9PX09_ACRCE</name>
<dbReference type="Gene3D" id="3.30.200.20">
    <property type="entry name" value="Phosphorylase Kinase, domain 1"/>
    <property type="match status" value="1"/>
</dbReference>
<organism evidence="3 4">
    <name type="scientific">Acropora cervicornis</name>
    <name type="common">Staghorn coral</name>
    <dbReference type="NCBI Taxonomy" id="6130"/>
    <lineage>
        <taxon>Eukaryota</taxon>
        <taxon>Metazoa</taxon>
        <taxon>Cnidaria</taxon>
        <taxon>Anthozoa</taxon>
        <taxon>Hexacorallia</taxon>
        <taxon>Scleractinia</taxon>
        <taxon>Astrocoeniina</taxon>
        <taxon>Acroporidae</taxon>
        <taxon>Acropora</taxon>
    </lineage>
</organism>
<dbReference type="InterPro" id="IPR011009">
    <property type="entry name" value="Kinase-like_dom_sf"/>
</dbReference>
<dbReference type="Pfam" id="PF00069">
    <property type="entry name" value="Pkinase"/>
    <property type="match status" value="1"/>
</dbReference>
<keyword evidence="3" id="KW-0808">Transferase</keyword>
<reference evidence="3" key="1">
    <citation type="journal article" date="2023" name="G3 (Bethesda)">
        <title>Whole genome assembly and annotation of the endangered Caribbean coral Acropora cervicornis.</title>
        <authorList>
            <person name="Selwyn J.D."/>
            <person name="Vollmer S.V."/>
        </authorList>
    </citation>
    <scope>NUCLEOTIDE SEQUENCE</scope>
    <source>
        <strain evidence="3">K2</strain>
    </source>
</reference>
<comment type="caution">
    <text evidence="3">The sequence shown here is derived from an EMBL/GenBank/DDBJ whole genome shotgun (WGS) entry which is preliminary data.</text>
</comment>
<feature type="region of interest" description="Disordered" evidence="1">
    <location>
        <begin position="23"/>
        <end position="54"/>
    </location>
</feature>
<keyword evidence="4" id="KW-1185">Reference proteome</keyword>
<keyword evidence="3" id="KW-0418">Kinase</keyword>
<dbReference type="CDD" id="cd00180">
    <property type="entry name" value="PKc"/>
    <property type="match status" value="1"/>
</dbReference>
<dbReference type="GO" id="GO:0005737">
    <property type="term" value="C:cytoplasm"/>
    <property type="evidence" value="ECO:0007669"/>
    <property type="project" value="TreeGrafter"/>
</dbReference>
<dbReference type="SMART" id="SM00220">
    <property type="entry name" value="S_TKc"/>
    <property type="match status" value="1"/>
</dbReference>
<dbReference type="GO" id="GO:0004674">
    <property type="term" value="F:protein serine/threonine kinase activity"/>
    <property type="evidence" value="ECO:0007669"/>
    <property type="project" value="TreeGrafter"/>
</dbReference>
<dbReference type="Proteomes" id="UP001249851">
    <property type="component" value="Unassembled WGS sequence"/>
</dbReference>
<dbReference type="AlphaFoldDB" id="A0AAD9PX09"/>
<dbReference type="PANTHER" id="PTHR24361">
    <property type="entry name" value="MITOGEN-ACTIVATED KINASE KINASE KINASE"/>
    <property type="match status" value="1"/>
</dbReference>
<feature type="domain" description="Protein kinase" evidence="2">
    <location>
        <begin position="83"/>
        <end position="247"/>
    </location>
</feature>